<feature type="domain" description="Transposase IS116/IS110/IS902 C-terminal" evidence="2">
    <location>
        <begin position="3"/>
        <end position="38"/>
    </location>
</feature>
<organism evidence="3 4">
    <name type="scientific">Suicoccus acidiformans</name>
    <dbReference type="NCBI Taxonomy" id="2036206"/>
    <lineage>
        <taxon>Bacteria</taxon>
        <taxon>Bacillati</taxon>
        <taxon>Bacillota</taxon>
        <taxon>Bacilli</taxon>
        <taxon>Lactobacillales</taxon>
        <taxon>Aerococcaceae</taxon>
        <taxon>Suicoccus</taxon>
    </lineage>
</organism>
<name>A0A347WKK8_9LACT</name>
<dbReference type="OrthoDB" id="9815354at2"/>
<dbReference type="Pfam" id="PF02371">
    <property type="entry name" value="Transposase_20"/>
    <property type="match status" value="1"/>
</dbReference>
<evidence type="ECO:0000313" key="3">
    <source>
        <dbReference type="EMBL" id="AXY25615.1"/>
    </source>
</evidence>
<evidence type="ECO:0000259" key="2">
    <source>
        <dbReference type="Pfam" id="PF02371"/>
    </source>
</evidence>
<sequence length="59" mass="6544">MGGLAPESYESAGKNRSRRTTRGNKYIKSILVMAGGLAGRSKYPVFCLFTIEYPIKDSR</sequence>
<evidence type="ECO:0000313" key="4">
    <source>
        <dbReference type="Proteomes" id="UP000263232"/>
    </source>
</evidence>
<dbReference type="GO" id="GO:0006313">
    <property type="term" value="P:DNA transposition"/>
    <property type="evidence" value="ECO:0007669"/>
    <property type="project" value="InterPro"/>
</dbReference>
<dbReference type="GO" id="GO:0003677">
    <property type="term" value="F:DNA binding"/>
    <property type="evidence" value="ECO:0007669"/>
    <property type="project" value="InterPro"/>
</dbReference>
<gene>
    <name evidence="3" type="ORF">CL176_06175</name>
</gene>
<proteinExistence type="predicted"/>
<dbReference type="Proteomes" id="UP000263232">
    <property type="component" value="Chromosome"/>
</dbReference>
<dbReference type="EMBL" id="CP023434">
    <property type="protein sequence ID" value="AXY25615.1"/>
    <property type="molecule type" value="Genomic_DNA"/>
</dbReference>
<feature type="region of interest" description="Disordered" evidence="1">
    <location>
        <begin position="1"/>
        <end position="21"/>
    </location>
</feature>
<reference evidence="3 4" key="1">
    <citation type="submission" date="2017-09" db="EMBL/GenBank/DDBJ databases">
        <title>Complete genome sequence of Oxytococcus suis strain ZY16052.</title>
        <authorList>
            <person name="Li F."/>
        </authorList>
    </citation>
    <scope>NUCLEOTIDE SEQUENCE [LARGE SCALE GENOMIC DNA]</scope>
    <source>
        <strain evidence="3 4">ZY16052</strain>
    </source>
</reference>
<protein>
    <recommendedName>
        <fullName evidence="2">Transposase IS116/IS110/IS902 C-terminal domain-containing protein</fullName>
    </recommendedName>
</protein>
<evidence type="ECO:0000256" key="1">
    <source>
        <dbReference type="SAM" id="MobiDB-lite"/>
    </source>
</evidence>
<dbReference type="InterPro" id="IPR003346">
    <property type="entry name" value="Transposase_20"/>
</dbReference>
<dbReference type="GO" id="GO:0004803">
    <property type="term" value="F:transposase activity"/>
    <property type="evidence" value="ECO:0007669"/>
    <property type="project" value="InterPro"/>
</dbReference>
<dbReference type="AlphaFoldDB" id="A0A347WKK8"/>
<keyword evidence="4" id="KW-1185">Reference proteome</keyword>
<dbReference type="KEGG" id="abae:CL176_06175"/>
<accession>A0A347WKK8</accession>